<feature type="compositionally biased region" description="Basic residues" evidence="1">
    <location>
        <begin position="388"/>
        <end position="403"/>
    </location>
</feature>
<organism evidence="2 3">
    <name type="scientific">Theileria orientalis</name>
    <dbReference type="NCBI Taxonomy" id="68886"/>
    <lineage>
        <taxon>Eukaryota</taxon>
        <taxon>Sar</taxon>
        <taxon>Alveolata</taxon>
        <taxon>Apicomplexa</taxon>
        <taxon>Aconoidasida</taxon>
        <taxon>Piroplasmida</taxon>
        <taxon>Theileriidae</taxon>
        <taxon>Theileria</taxon>
    </lineage>
</organism>
<accession>A0A976XJX1</accession>
<gene>
    <name evidence="2" type="ORF">MACJ_003876</name>
</gene>
<evidence type="ECO:0000313" key="3">
    <source>
        <dbReference type="Proteomes" id="UP000244803"/>
    </source>
</evidence>
<sequence length="414" mass="47634">MKYELYSYVNKKLLKLHIGNFGQQFHLIEEYYEKRDFNVAWTKFDSNFNNKVVEFKSAANLTQLDLDVSVKPSLTDYSVEVNPLSGNKTKLVLAPVQGKKITKVKHGTHVFFTADNNRAHKVELYLEDYAVKFVKLFIWKDVLNASPLLTEEKHFKDVTTAGTTWTSTNFDEKLREFETTASTVPFTYSPDWVLPSMTFDPKTSHRFYFQSSDQTEGLVTTTTYTPKEGTVVNNVLYDRSKVWPANEDGSGDTAKKLVHLKVLSKNDMVQLLQLRNALVATPNTTEDLYYKKVMDTYVKLDSENAFNDLKGTLSKEDTYVDQNVKLDLSSTEETSTKLFEKETTLEDGVEKTVVVVKAGKLFQPRHKNVKSLEAQLAMILDDLNNSNKNHKYRNNSNKNHKYRNNSNKNLKYRN</sequence>
<dbReference type="Proteomes" id="UP000244803">
    <property type="component" value="Chromosome 3"/>
</dbReference>
<evidence type="ECO:0000256" key="1">
    <source>
        <dbReference type="SAM" id="MobiDB-lite"/>
    </source>
</evidence>
<evidence type="ECO:0000313" key="2">
    <source>
        <dbReference type="EMBL" id="UVC54337.1"/>
    </source>
</evidence>
<dbReference type="EMBL" id="CP056066">
    <property type="protein sequence ID" value="UVC54337.1"/>
    <property type="molecule type" value="Genomic_DNA"/>
</dbReference>
<protein>
    <submittedName>
        <fullName evidence="2">Uncharacterized protein</fullName>
    </submittedName>
</protein>
<dbReference type="AlphaFoldDB" id="A0A976XJX1"/>
<feature type="compositionally biased region" description="Low complexity" evidence="1">
    <location>
        <begin position="404"/>
        <end position="414"/>
    </location>
</feature>
<name>A0A976XJX1_THEOR</name>
<reference evidence="2" key="1">
    <citation type="submission" date="2022-07" db="EMBL/GenBank/DDBJ databases">
        <title>Evaluation of T. orientalis genome assembly methods using nanopore sequencing and analysis of variation between genomes.</title>
        <authorList>
            <person name="Yam J."/>
            <person name="Micallef M.L."/>
            <person name="Liu M."/>
            <person name="Djordjevic S.P."/>
            <person name="Bogema D.R."/>
            <person name="Jenkins C."/>
        </authorList>
    </citation>
    <scope>NUCLEOTIDE SEQUENCE</scope>
    <source>
        <strain evidence="2">Fish Creek</strain>
    </source>
</reference>
<feature type="region of interest" description="Disordered" evidence="1">
    <location>
        <begin position="386"/>
        <end position="414"/>
    </location>
</feature>
<proteinExistence type="predicted"/>